<comment type="caution">
    <text evidence="6">The sequence shown here is derived from an EMBL/GenBank/DDBJ whole genome shotgun (WGS) entry which is preliminary data.</text>
</comment>
<comment type="similarity">
    <text evidence="3">Belongs to the LDH/MDH superfamily.</text>
</comment>
<dbReference type="Pfam" id="PF00056">
    <property type="entry name" value="Ldh_1_N"/>
    <property type="match status" value="1"/>
</dbReference>
<protein>
    <recommendedName>
        <fullName evidence="8">L-lactate dehydrogenase</fullName>
    </recommendedName>
</protein>
<sequence>MDQNSRIAIVGVGEVGGTVAYNLTLNSIASELLLVDVDLSLRNSQIEDLSDAAFCSNSITQIRPATYRDASQSDIVVITAAPRHTLGMRPTRNVSMIREVVDAMKPFRRDTILLIVANPVDLLTSIAKEISGLPASQVIGSGTFLDTARLRGMVATRAFVSASSIDINVLGVHGYDQVVAWSSASICGVPVSEMHELSNEQRMKLACTCKTRSQEISLGKGAAPFGIGSITANICVSILLDKLDVAPVSYYQEQYGCCLSMPAVIGRQGIRHTPKLRLDDQEKAAIADSAKRLKHSVDLSQQAWQ</sequence>
<evidence type="ECO:0000256" key="3">
    <source>
        <dbReference type="RuleBase" id="RU003369"/>
    </source>
</evidence>
<dbReference type="GO" id="GO:0004459">
    <property type="term" value="F:L-lactate dehydrogenase (NAD+) activity"/>
    <property type="evidence" value="ECO:0007669"/>
    <property type="project" value="TreeGrafter"/>
</dbReference>
<dbReference type="AlphaFoldDB" id="A0A8J2NM89"/>
<proteinExistence type="inferred from homology"/>
<dbReference type="Pfam" id="PF02866">
    <property type="entry name" value="Ldh_1_C"/>
    <property type="match status" value="1"/>
</dbReference>
<dbReference type="PIRSF" id="PIRSF000102">
    <property type="entry name" value="Lac_mal_DH"/>
    <property type="match status" value="1"/>
</dbReference>
<evidence type="ECO:0000256" key="2">
    <source>
        <dbReference type="ARBA" id="ARBA00023027"/>
    </source>
</evidence>
<evidence type="ECO:0000259" key="5">
    <source>
        <dbReference type="Pfam" id="PF02866"/>
    </source>
</evidence>
<evidence type="ECO:0008006" key="8">
    <source>
        <dbReference type="Google" id="ProtNLM"/>
    </source>
</evidence>
<dbReference type="InterPro" id="IPR001236">
    <property type="entry name" value="Lactate/malate_DH_N"/>
</dbReference>
<dbReference type="InterPro" id="IPR001557">
    <property type="entry name" value="L-lactate/malate_DH"/>
</dbReference>
<organism evidence="6 7">
    <name type="scientific">Fusarium equiseti</name>
    <name type="common">Fusarium scirpi</name>
    <dbReference type="NCBI Taxonomy" id="61235"/>
    <lineage>
        <taxon>Eukaryota</taxon>
        <taxon>Fungi</taxon>
        <taxon>Dikarya</taxon>
        <taxon>Ascomycota</taxon>
        <taxon>Pezizomycotina</taxon>
        <taxon>Sordariomycetes</taxon>
        <taxon>Hypocreomycetidae</taxon>
        <taxon>Hypocreales</taxon>
        <taxon>Nectriaceae</taxon>
        <taxon>Fusarium</taxon>
        <taxon>Fusarium incarnatum-equiseti species complex</taxon>
    </lineage>
</organism>
<evidence type="ECO:0000313" key="7">
    <source>
        <dbReference type="Proteomes" id="UP000693738"/>
    </source>
</evidence>
<name>A0A8J2NM89_FUSEQ</name>
<keyword evidence="1 3" id="KW-0560">Oxidoreductase</keyword>
<keyword evidence="2" id="KW-0520">NAD</keyword>
<dbReference type="PANTHER" id="PTHR43128:SF16">
    <property type="entry name" value="L-LACTATE DEHYDROGENASE"/>
    <property type="match status" value="1"/>
</dbReference>
<feature type="domain" description="Lactate/malate dehydrogenase C-terminal" evidence="5">
    <location>
        <begin position="143"/>
        <end position="298"/>
    </location>
</feature>
<gene>
    <name evidence="6" type="ORF">FEQUK3_LOCUS8932</name>
</gene>
<evidence type="ECO:0000256" key="1">
    <source>
        <dbReference type="ARBA" id="ARBA00023002"/>
    </source>
</evidence>
<feature type="domain" description="Lactate/malate dehydrogenase N-terminal" evidence="4">
    <location>
        <begin position="6"/>
        <end position="140"/>
    </location>
</feature>
<dbReference type="EMBL" id="CAJSTJ010000154">
    <property type="protein sequence ID" value="CAG7563240.1"/>
    <property type="molecule type" value="Genomic_DNA"/>
</dbReference>
<dbReference type="Proteomes" id="UP000693738">
    <property type="component" value="Unassembled WGS sequence"/>
</dbReference>
<dbReference type="InterPro" id="IPR022383">
    <property type="entry name" value="Lactate/malate_DH_C"/>
</dbReference>
<dbReference type="GO" id="GO:0006089">
    <property type="term" value="P:lactate metabolic process"/>
    <property type="evidence" value="ECO:0007669"/>
    <property type="project" value="TreeGrafter"/>
</dbReference>
<reference evidence="6" key="1">
    <citation type="submission" date="2021-05" db="EMBL/GenBank/DDBJ databases">
        <authorList>
            <person name="Khan N."/>
        </authorList>
    </citation>
    <scope>NUCLEOTIDE SEQUENCE</scope>
</reference>
<evidence type="ECO:0000259" key="4">
    <source>
        <dbReference type="Pfam" id="PF00056"/>
    </source>
</evidence>
<evidence type="ECO:0000313" key="6">
    <source>
        <dbReference type="EMBL" id="CAG7563240.1"/>
    </source>
</evidence>
<dbReference type="PANTHER" id="PTHR43128">
    <property type="entry name" value="L-2-HYDROXYCARBOXYLATE DEHYDROGENASE (NAD(P)(+))"/>
    <property type="match status" value="1"/>
</dbReference>
<accession>A0A8J2NM89</accession>